<dbReference type="Pfam" id="PF13391">
    <property type="entry name" value="HNH_2"/>
    <property type="match status" value="1"/>
</dbReference>
<dbReference type="InterPro" id="IPR057203">
    <property type="entry name" value="DUF7881"/>
</dbReference>
<feature type="domain" description="DUF7881" evidence="2">
    <location>
        <begin position="9"/>
        <end position="82"/>
    </location>
</feature>
<dbReference type="GeneID" id="25316931"/>
<dbReference type="OrthoDB" id="2142759at2759"/>
<sequence length="294" mass="32699">MPIDRAAVRNGSIYDGATGASWGGVRQNGAVTEAVFLSILSEILLVAPAPVTVTVRASGRTVLPTNNPLEPGAYDVYCNGRIGSIELTNEPWVHRIMSHSISGREDSFSAQVRARDGKCVLSGLPNLNALFGDWSGFESAHIFPLEKENIWSEDNFGRWITNMDNTNGVPKINSCQNGLLLRRDLHQSFDNYLISVNPDDDYKIIVFSLDTFGLDGRSLDPVCRNPADPNHVSDELLRWHFRQSVLANMRGAGEPIFEHDFPTGTDIMTEIREGPYAKERFEMELSSRLRAFDV</sequence>
<organism evidence="3 4">
    <name type="scientific">Rasamsonia emersonii (strain ATCC 16479 / CBS 393.64 / IMI 116815)</name>
    <dbReference type="NCBI Taxonomy" id="1408163"/>
    <lineage>
        <taxon>Eukaryota</taxon>
        <taxon>Fungi</taxon>
        <taxon>Dikarya</taxon>
        <taxon>Ascomycota</taxon>
        <taxon>Pezizomycotina</taxon>
        <taxon>Eurotiomycetes</taxon>
        <taxon>Eurotiomycetidae</taxon>
        <taxon>Eurotiales</taxon>
        <taxon>Trichocomaceae</taxon>
        <taxon>Rasamsonia</taxon>
    </lineage>
</organism>
<evidence type="ECO:0000313" key="4">
    <source>
        <dbReference type="Proteomes" id="UP000053958"/>
    </source>
</evidence>
<name>A0A0F4YSY7_RASE3</name>
<accession>A0A0F4YSY7</accession>
<gene>
    <name evidence="3" type="ORF">T310_4583</name>
</gene>
<evidence type="ECO:0000259" key="1">
    <source>
        <dbReference type="Pfam" id="PF13391"/>
    </source>
</evidence>
<proteinExistence type="predicted"/>
<comment type="caution">
    <text evidence="3">The sequence shown here is derived from an EMBL/GenBank/DDBJ whole genome shotgun (WGS) entry which is preliminary data.</text>
</comment>
<dbReference type="RefSeq" id="XP_013328014.1">
    <property type="nucleotide sequence ID" value="XM_013472560.1"/>
</dbReference>
<dbReference type="Proteomes" id="UP000053958">
    <property type="component" value="Unassembled WGS sequence"/>
</dbReference>
<evidence type="ECO:0000259" key="2">
    <source>
        <dbReference type="Pfam" id="PF25324"/>
    </source>
</evidence>
<keyword evidence="4" id="KW-1185">Reference proteome</keyword>
<feature type="domain" description="HNH nuclease" evidence="1">
    <location>
        <begin position="119"/>
        <end position="197"/>
    </location>
</feature>
<dbReference type="EMBL" id="LASV01000186">
    <property type="protein sequence ID" value="KKA21402.1"/>
    <property type="molecule type" value="Genomic_DNA"/>
</dbReference>
<protein>
    <submittedName>
        <fullName evidence="3">Uncharacterized protein</fullName>
    </submittedName>
</protein>
<dbReference type="Pfam" id="PF25324">
    <property type="entry name" value="DUF7881"/>
    <property type="match status" value="1"/>
</dbReference>
<reference evidence="3 4" key="1">
    <citation type="submission" date="2015-04" db="EMBL/GenBank/DDBJ databases">
        <authorList>
            <person name="Heijne W.H."/>
            <person name="Fedorova N.D."/>
            <person name="Nierman W.C."/>
            <person name="Vollebregt A.W."/>
            <person name="Zhao Z."/>
            <person name="Wu L."/>
            <person name="Kumar M."/>
            <person name="Stam H."/>
            <person name="van den Berg M.A."/>
            <person name="Pel H.J."/>
        </authorList>
    </citation>
    <scope>NUCLEOTIDE SEQUENCE [LARGE SCALE GENOMIC DNA]</scope>
    <source>
        <strain evidence="3 4">CBS 393.64</strain>
    </source>
</reference>
<evidence type="ECO:0000313" key="3">
    <source>
        <dbReference type="EMBL" id="KKA21402.1"/>
    </source>
</evidence>
<dbReference type="InterPro" id="IPR003615">
    <property type="entry name" value="HNH_nuc"/>
</dbReference>
<dbReference type="STRING" id="1408163.A0A0F4YSY7"/>
<dbReference type="AlphaFoldDB" id="A0A0F4YSY7"/>